<keyword evidence="4 7" id="KW-0812">Transmembrane</keyword>
<accession>A0A4Z0RMB1</accession>
<dbReference type="Gene3D" id="1.20.1250.20">
    <property type="entry name" value="MFS general substrate transporter like domains"/>
    <property type="match status" value="2"/>
</dbReference>
<organism evidence="10 11">
    <name type="scientific">Weissella confusa</name>
    <name type="common">Lactobacillus confusus</name>
    <dbReference type="NCBI Taxonomy" id="1583"/>
    <lineage>
        <taxon>Bacteria</taxon>
        <taxon>Bacillati</taxon>
        <taxon>Bacillota</taxon>
        <taxon>Bacilli</taxon>
        <taxon>Lactobacillales</taxon>
        <taxon>Lactobacillaceae</taxon>
        <taxon>Weissella</taxon>
    </lineage>
</organism>
<keyword evidence="6 7" id="KW-0472">Membrane</keyword>
<evidence type="ECO:0000256" key="1">
    <source>
        <dbReference type="ARBA" id="ARBA00004651"/>
    </source>
</evidence>
<evidence type="ECO:0000313" key="11">
    <source>
        <dbReference type="Proteomes" id="UP000728106"/>
    </source>
</evidence>
<evidence type="ECO:0000313" key="10">
    <source>
        <dbReference type="EMBL" id="MBJ7639500.1"/>
    </source>
</evidence>
<keyword evidence="11" id="KW-1185">Reference proteome</keyword>
<dbReference type="EMBL" id="JAAOCP010000011">
    <property type="protein sequence ID" value="MBJ7639500.1"/>
    <property type="molecule type" value="Genomic_DNA"/>
</dbReference>
<dbReference type="EMBL" id="JAAOCX010000012">
    <property type="protein sequence ID" value="MBJ7633213.1"/>
    <property type="molecule type" value="Genomic_DNA"/>
</dbReference>
<reference evidence="10 11" key="2">
    <citation type="journal article" date="2021" name="Int. J. Food Microbiol.">
        <title>Safety demonstration of a microbial species for use in the food chain: Weissella confusa.</title>
        <authorList>
            <person name="Bourdichon F."/>
            <person name="Patrone V."/>
            <person name="Fontana A."/>
            <person name="Milani G."/>
            <person name="Morelli L."/>
        </authorList>
    </citation>
    <scope>NUCLEOTIDE SEQUENCE [LARGE SCALE GENOMIC DNA]</scope>
    <source>
        <strain evidence="9">CCUG 30943</strain>
        <strain evidence="10 11">CCUG 43002</strain>
    </source>
</reference>
<dbReference type="PROSITE" id="PS50850">
    <property type="entry name" value="MFS"/>
    <property type="match status" value="1"/>
</dbReference>
<evidence type="ECO:0000256" key="2">
    <source>
        <dbReference type="ARBA" id="ARBA00022448"/>
    </source>
</evidence>
<protein>
    <submittedName>
        <fullName evidence="10">DHA2 family efflux MFS transporter permease subunit</fullName>
    </submittedName>
</protein>
<feature type="transmembrane region" description="Helical" evidence="7">
    <location>
        <begin position="250"/>
        <end position="267"/>
    </location>
</feature>
<evidence type="ECO:0000256" key="4">
    <source>
        <dbReference type="ARBA" id="ARBA00022692"/>
    </source>
</evidence>
<dbReference type="PANTHER" id="PTHR42718:SF24">
    <property type="entry name" value="MAJOR FACILITATOR SUPERFAMILY (MFS) PROFILE DOMAIN-CONTAINING PROTEIN"/>
    <property type="match status" value="1"/>
</dbReference>
<dbReference type="InterPro" id="IPR011701">
    <property type="entry name" value="MFS"/>
</dbReference>
<feature type="transmembrane region" description="Helical" evidence="7">
    <location>
        <begin position="61"/>
        <end position="77"/>
    </location>
</feature>
<sequence>MVKKQFTDINGKPFNRNAMVAVLLIGTFAGALMQTSLGTAIPTLMRDFDITLATAQQSTTWFMLANGIMMPVSAFLSTRIPTKVLYITAYLLLFIGMTITSLTPAQHDMWWMFLAGRIIAAIAVGISMPLMQVVMVNIFPAEARGTAMGLNGIVIGLAPAIGPTLSGWLLQKHGTVMGLNLNGSWRLIFHLPMAVLALVIIAAPFCIKNVIKNERMKLDLPSLVISTVGFGSFLWAFTNVATDGWGNVKTVIAPMIIGALIIVLFVLRQLRLDEPFVDVRVFKNRQFTLTTICVMMSMSAMMGVEMMLPTYLQNVHLLTPLQSGLTLMPGALMIGIMAVLAGRDYDRIGAKRLTITGFTFVAIGTLPFLFLSPTTPTHFITTLYAVRMFGIATALVPLTAMAMAVLPKNEAPHATAANNTARQVASAIVVALLSSVTQNVIAHHEPTKHLETTNPLQYGADYLEASMKGFHVSFAIGLSFAIIGIIVALFLKGGKIVPVAATNEEDAA</sequence>
<dbReference type="GO" id="GO:0005886">
    <property type="term" value="C:plasma membrane"/>
    <property type="evidence" value="ECO:0007669"/>
    <property type="project" value="UniProtKB-SubCell"/>
</dbReference>
<evidence type="ECO:0000256" key="3">
    <source>
        <dbReference type="ARBA" id="ARBA00022475"/>
    </source>
</evidence>
<feature type="domain" description="Major facilitator superfamily (MFS) profile" evidence="8">
    <location>
        <begin position="19"/>
        <end position="496"/>
    </location>
</feature>
<feature type="transmembrane region" description="Helical" evidence="7">
    <location>
        <begin position="287"/>
        <end position="308"/>
    </location>
</feature>
<dbReference type="PANTHER" id="PTHR42718">
    <property type="entry name" value="MAJOR FACILITATOR SUPERFAMILY MULTIDRUG TRANSPORTER MFSC"/>
    <property type="match status" value="1"/>
</dbReference>
<feature type="transmembrane region" description="Helical" evidence="7">
    <location>
        <begin position="219"/>
        <end position="238"/>
    </location>
</feature>
<dbReference type="Pfam" id="PF07690">
    <property type="entry name" value="MFS_1"/>
    <property type="match status" value="1"/>
</dbReference>
<dbReference type="InterPro" id="IPR004638">
    <property type="entry name" value="EmrB-like"/>
</dbReference>
<keyword evidence="2" id="KW-0813">Transport</keyword>
<dbReference type="Proteomes" id="UP000728106">
    <property type="component" value="Unassembled WGS sequence"/>
</dbReference>
<feature type="transmembrane region" description="Helical" evidence="7">
    <location>
        <begin position="353"/>
        <end position="372"/>
    </location>
</feature>
<reference evidence="10" key="1">
    <citation type="submission" date="2020-02" db="EMBL/GenBank/DDBJ databases">
        <authorList>
            <person name="Fontana A."/>
            <person name="Patrone V."/>
            <person name="Morelli L."/>
        </authorList>
    </citation>
    <scope>NUCLEOTIDE SEQUENCE</scope>
    <source>
        <strain evidence="9">CCUG 30943</strain>
        <strain evidence="10">CCUG 43002</strain>
    </source>
</reference>
<evidence type="ECO:0000313" key="9">
    <source>
        <dbReference type="EMBL" id="MBJ7633213.1"/>
    </source>
</evidence>
<dbReference type="Proteomes" id="UP000808038">
    <property type="component" value="Unassembled WGS sequence"/>
</dbReference>
<evidence type="ECO:0000259" key="8">
    <source>
        <dbReference type="PROSITE" id="PS50850"/>
    </source>
</evidence>
<comment type="caution">
    <text evidence="10">The sequence shown here is derived from an EMBL/GenBank/DDBJ whole genome shotgun (WGS) entry which is preliminary data.</text>
</comment>
<feature type="transmembrane region" description="Helical" evidence="7">
    <location>
        <begin position="384"/>
        <end position="406"/>
    </location>
</feature>
<gene>
    <name evidence="10" type="ORF">HAU20_08910</name>
    <name evidence="9" type="ORF">HAU43_08990</name>
</gene>
<feature type="transmembrane region" description="Helical" evidence="7">
    <location>
        <begin position="20"/>
        <end position="41"/>
    </location>
</feature>
<evidence type="ECO:0000256" key="7">
    <source>
        <dbReference type="SAM" id="Phobius"/>
    </source>
</evidence>
<comment type="subcellular location">
    <subcellularLocation>
        <location evidence="1">Cell membrane</location>
        <topology evidence="1">Multi-pass membrane protein</topology>
    </subcellularLocation>
</comment>
<feature type="transmembrane region" description="Helical" evidence="7">
    <location>
        <begin position="472"/>
        <end position="491"/>
    </location>
</feature>
<proteinExistence type="predicted"/>
<name>A0A4Z0RMB1_WEICO</name>
<dbReference type="InterPro" id="IPR020846">
    <property type="entry name" value="MFS_dom"/>
</dbReference>
<dbReference type="AlphaFoldDB" id="A0A4Z0RMB1"/>
<evidence type="ECO:0000256" key="6">
    <source>
        <dbReference type="ARBA" id="ARBA00023136"/>
    </source>
</evidence>
<feature type="transmembrane region" description="Helical" evidence="7">
    <location>
        <begin position="84"/>
        <end position="103"/>
    </location>
</feature>
<dbReference type="GO" id="GO:0022857">
    <property type="term" value="F:transmembrane transporter activity"/>
    <property type="evidence" value="ECO:0007669"/>
    <property type="project" value="InterPro"/>
</dbReference>
<dbReference type="SUPFAM" id="SSF103473">
    <property type="entry name" value="MFS general substrate transporter"/>
    <property type="match status" value="1"/>
</dbReference>
<keyword evidence="5 7" id="KW-1133">Transmembrane helix</keyword>
<feature type="transmembrane region" description="Helical" evidence="7">
    <location>
        <begin position="189"/>
        <end position="207"/>
    </location>
</feature>
<dbReference type="NCBIfam" id="TIGR00711">
    <property type="entry name" value="efflux_EmrB"/>
    <property type="match status" value="1"/>
</dbReference>
<feature type="transmembrane region" description="Helical" evidence="7">
    <location>
        <begin position="320"/>
        <end position="341"/>
    </location>
</feature>
<evidence type="ECO:0000256" key="5">
    <source>
        <dbReference type="ARBA" id="ARBA00022989"/>
    </source>
</evidence>
<dbReference type="InterPro" id="IPR036259">
    <property type="entry name" value="MFS_trans_sf"/>
</dbReference>
<feature type="transmembrane region" description="Helical" evidence="7">
    <location>
        <begin position="148"/>
        <end position="169"/>
    </location>
</feature>
<dbReference type="RefSeq" id="WP_135411422.1">
    <property type="nucleotide sequence ID" value="NZ_ALXH01000144.1"/>
</dbReference>
<dbReference type="CDD" id="cd17503">
    <property type="entry name" value="MFS_LmrB_MDR_like"/>
    <property type="match status" value="1"/>
</dbReference>
<feature type="transmembrane region" description="Helical" evidence="7">
    <location>
        <begin position="109"/>
        <end position="136"/>
    </location>
</feature>
<keyword evidence="3" id="KW-1003">Cell membrane</keyword>